<sequence>MFTKKQPKTKNLIQDSFEKVAELGIDTARQAVGEITKTFNPIVANFENPTRREREKGNQNFSDLDFNKLQKQYDHQDSSKLDAVRSQIGGEENTPNPKQQEYDYHHRVKREEEEYLAKKEQEEEEEKRQEAYEEQEKARLEQERQRSQSQSAPKGKIRKSILGGKGNQKSTTGLPPEFRPDSGKQ</sequence>
<feature type="compositionally biased region" description="Basic and acidic residues" evidence="1">
    <location>
        <begin position="100"/>
        <end position="146"/>
    </location>
</feature>
<evidence type="ECO:0000256" key="1">
    <source>
        <dbReference type="SAM" id="MobiDB-lite"/>
    </source>
</evidence>
<dbReference type="EMBL" id="PFSC01000075">
    <property type="protein sequence ID" value="PJC32645.1"/>
    <property type="molecule type" value="Genomic_DNA"/>
</dbReference>
<dbReference type="AlphaFoldDB" id="A0A2M8F035"/>
<accession>A0A2M8F035</accession>
<feature type="region of interest" description="Disordered" evidence="1">
    <location>
        <begin position="46"/>
        <end position="185"/>
    </location>
</feature>
<comment type="caution">
    <text evidence="2">The sequence shown here is derived from an EMBL/GenBank/DDBJ whole genome shotgun (WGS) entry which is preliminary data.</text>
</comment>
<dbReference type="Proteomes" id="UP000231383">
    <property type="component" value="Unassembled WGS sequence"/>
</dbReference>
<evidence type="ECO:0000313" key="3">
    <source>
        <dbReference type="Proteomes" id="UP000231383"/>
    </source>
</evidence>
<reference evidence="3" key="1">
    <citation type="submission" date="2017-09" db="EMBL/GenBank/DDBJ databases">
        <title>Depth-based differentiation of microbial function through sediment-hosted aquifers and enrichment of novel symbionts in the deep terrestrial subsurface.</title>
        <authorList>
            <person name="Probst A.J."/>
            <person name="Ladd B."/>
            <person name="Jarett J.K."/>
            <person name="Geller-Mcgrath D.E."/>
            <person name="Sieber C.M.K."/>
            <person name="Emerson J.B."/>
            <person name="Anantharaman K."/>
            <person name="Thomas B.C."/>
            <person name="Malmstrom R."/>
            <person name="Stieglmeier M."/>
            <person name="Klingl A."/>
            <person name="Woyke T."/>
            <person name="Ryan C.M."/>
            <person name="Banfield J.F."/>
        </authorList>
    </citation>
    <scope>NUCLEOTIDE SEQUENCE [LARGE SCALE GENOMIC DNA]</scope>
</reference>
<name>A0A2M8F035_9BACT</name>
<organism evidence="2 3">
    <name type="scientific">Candidatus Roizmanbacteria bacterium CG_4_9_14_0_2_um_filter_39_13</name>
    <dbReference type="NCBI Taxonomy" id="1974839"/>
    <lineage>
        <taxon>Bacteria</taxon>
        <taxon>Candidatus Roizmaniibacteriota</taxon>
    </lineage>
</organism>
<evidence type="ECO:0000313" key="2">
    <source>
        <dbReference type="EMBL" id="PJC32645.1"/>
    </source>
</evidence>
<protein>
    <submittedName>
        <fullName evidence="2">Uncharacterized protein</fullName>
    </submittedName>
</protein>
<feature type="compositionally biased region" description="Basic and acidic residues" evidence="1">
    <location>
        <begin position="65"/>
        <end position="83"/>
    </location>
</feature>
<proteinExistence type="predicted"/>
<gene>
    <name evidence="2" type="ORF">CO051_02865</name>
</gene>